<accession>A0ABQ0C9U7</accession>
<proteinExistence type="predicted"/>
<protein>
    <recommendedName>
        <fullName evidence="3">DUF1015 domain-containing protein</fullName>
    </recommendedName>
</protein>
<reference evidence="1 2" key="1">
    <citation type="submission" date="2024-09" db="EMBL/GenBank/DDBJ databases">
        <title>Draft genome sequence of Candidatus Magnetaquicoccaceae bacterium FCR-1.</title>
        <authorList>
            <person name="Shimoshige H."/>
            <person name="Shimamura S."/>
            <person name="Taoka A."/>
            <person name="Kobayashi H."/>
            <person name="Maekawa T."/>
        </authorList>
    </citation>
    <scope>NUCLEOTIDE SEQUENCE [LARGE SCALE GENOMIC DNA]</scope>
    <source>
        <strain evidence="1 2">FCR-1</strain>
    </source>
</reference>
<dbReference type="PANTHER" id="PTHR36454">
    <property type="entry name" value="LMO2823 PROTEIN"/>
    <property type="match status" value="1"/>
</dbReference>
<keyword evidence="2" id="KW-1185">Reference proteome</keyword>
<dbReference type="PIRSF" id="PIRSF033563">
    <property type="entry name" value="UCP033563"/>
    <property type="match status" value="1"/>
</dbReference>
<dbReference type="PANTHER" id="PTHR36454:SF1">
    <property type="entry name" value="DUF1015 DOMAIN-CONTAINING PROTEIN"/>
    <property type="match status" value="1"/>
</dbReference>
<comment type="caution">
    <text evidence="1">The sequence shown here is derived from an EMBL/GenBank/DDBJ whole genome shotgun (WGS) entry which is preliminary data.</text>
</comment>
<name>A0ABQ0C9U7_9PROT</name>
<organism evidence="1 2">
    <name type="scientific">Candidatus Magnetaquiglobus chichijimensis</name>
    <dbReference type="NCBI Taxonomy" id="3141448"/>
    <lineage>
        <taxon>Bacteria</taxon>
        <taxon>Pseudomonadati</taxon>
        <taxon>Pseudomonadota</taxon>
        <taxon>Magnetococcia</taxon>
        <taxon>Magnetococcales</taxon>
        <taxon>Candidatus Magnetaquicoccaceae</taxon>
        <taxon>Candidatus Magnetaquiglobus</taxon>
    </lineage>
</organism>
<evidence type="ECO:0000313" key="2">
    <source>
        <dbReference type="Proteomes" id="UP001628193"/>
    </source>
</evidence>
<evidence type="ECO:0008006" key="3">
    <source>
        <dbReference type="Google" id="ProtNLM"/>
    </source>
</evidence>
<evidence type="ECO:0000313" key="1">
    <source>
        <dbReference type="EMBL" id="GAB0057661.1"/>
    </source>
</evidence>
<sequence>MTLLHPFRAWRPRAGLEARVAAPPYDVLNSDEARRMADGNPDSFLRVSKAEINIEPSVPATDERVYTTARALFDRFRHDGILTRDESPGYYIYRLTMNGCEQTGIAGVASVAAYLEGRIKKHEFTRPDKENDRTRLSDVLDAHSGPVFLTHRHDPAIKTATESWIQTHAPYCDFRADDQIRHALWRVDDPEVIETLSAAFKRLPAMYIADGHHRAAAASRIHLARRDQDPSPDAPHGFFLAVTFPDTQVRILDYNRVVTDLNGLDEASFLDRIAALPRVTLAPASQPVKPGSRHEFGMYLKDRWFRIKVALEPELEADPVRCLDVTILQERILEPLLGIRDPRKDTRIDFVGGIRGLEALKQRVDSGEMAVAFSMHPTALNELMRVADAGHVMPPKSTWFEPKLRDGLLIQTL</sequence>
<dbReference type="InterPro" id="IPR008323">
    <property type="entry name" value="UCP033563"/>
</dbReference>
<dbReference type="RefSeq" id="WP_420905353.1">
    <property type="nucleotide sequence ID" value="NZ_BAAFGK010000004.1"/>
</dbReference>
<dbReference type="EMBL" id="BAAFGK010000004">
    <property type="protein sequence ID" value="GAB0057661.1"/>
    <property type="molecule type" value="Genomic_DNA"/>
</dbReference>
<dbReference type="Pfam" id="PF06245">
    <property type="entry name" value="DUF1015"/>
    <property type="match status" value="1"/>
</dbReference>
<gene>
    <name evidence="1" type="ORF">SIID45300_01993</name>
</gene>
<dbReference type="Proteomes" id="UP001628193">
    <property type="component" value="Unassembled WGS sequence"/>
</dbReference>